<evidence type="ECO:0000256" key="1">
    <source>
        <dbReference type="ARBA" id="ARBA00004141"/>
    </source>
</evidence>
<feature type="domain" description="O-antigen ligase-related" evidence="6">
    <location>
        <begin position="199"/>
        <end position="355"/>
    </location>
</feature>
<feature type="transmembrane region" description="Helical" evidence="5">
    <location>
        <begin position="93"/>
        <end position="114"/>
    </location>
</feature>
<dbReference type="Pfam" id="PF04932">
    <property type="entry name" value="Wzy_C"/>
    <property type="match status" value="1"/>
</dbReference>
<evidence type="ECO:0000256" key="3">
    <source>
        <dbReference type="ARBA" id="ARBA00022989"/>
    </source>
</evidence>
<comment type="subcellular location">
    <subcellularLocation>
        <location evidence="1">Membrane</location>
        <topology evidence="1">Multi-pass membrane protein</topology>
    </subcellularLocation>
</comment>
<dbReference type="GO" id="GO:0016020">
    <property type="term" value="C:membrane"/>
    <property type="evidence" value="ECO:0007669"/>
    <property type="project" value="UniProtKB-SubCell"/>
</dbReference>
<dbReference type="EMBL" id="FQWH01000001">
    <property type="protein sequence ID" value="SHG16859.1"/>
    <property type="molecule type" value="Genomic_DNA"/>
</dbReference>
<evidence type="ECO:0000259" key="6">
    <source>
        <dbReference type="Pfam" id="PF04932"/>
    </source>
</evidence>
<reference evidence="7 8" key="1">
    <citation type="submission" date="2016-11" db="EMBL/GenBank/DDBJ databases">
        <authorList>
            <person name="Jaros S."/>
            <person name="Januszkiewicz K."/>
            <person name="Wedrychowicz H."/>
        </authorList>
    </citation>
    <scope>NUCLEOTIDE SEQUENCE [LARGE SCALE GENOMIC DNA]</scope>
    <source>
        <strain evidence="7 8">DSM 6792</strain>
    </source>
</reference>
<evidence type="ECO:0000256" key="2">
    <source>
        <dbReference type="ARBA" id="ARBA00022692"/>
    </source>
</evidence>
<feature type="transmembrane region" description="Helical" evidence="5">
    <location>
        <begin position="53"/>
        <end position="73"/>
    </location>
</feature>
<organism evidence="7 8">
    <name type="scientific">Flavobacterium johnsoniae</name>
    <name type="common">Cytophaga johnsonae</name>
    <dbReference type="NCBI Taxonomy" id="986"/>
    <lineage>
        <taxon>Bacteria</taxon>
        <taxon>Pseudomonadati</taxon>
        <taxon>Bacteroidota</taxon>
        <taxon>Flavobacteriia</taxon>
        <taxon>Flavobacteriales</taxon>
        <taxon>Flavobacteriaceae</taxon>
        <taxon>Flavobacterium</taxon>
    </lineage>
</organism>
<sequence>MKIKTNNLRLIFTVCLITFCIQTPDVKLGFVKISELILLLITPFLLKKSVNKFIFYFFVFFSIEAVLGLIITSTHHFQILGPSKFKAPYIITIARYFELITCISLSIITFRLFEKHKDQSKKIIDYLVNWNIAITVFFFLIFLIVKTGLLSVQQSIVVYDFNRLRGLYNEGGPFGLMLSFIFILTFFQDNNRFTFLKRLFLFIIIAFFARSKAGILFTVVWTGLYNFEILKNKLRAFIFPLILLFAAGFYFLFVNVSSMYITELNRVKLSVKQRPEDINLILGRVSGIYIVPNMIKENPVLGIGLGNYPLLRNNAEYRSFFPKPPKESIDLDAHGFGGIVDILVEMGIAGLFFFMFILSGINKEIKRLNKGTVLTLSFLLIYCFGVQIYFLYPWVLLAVILAYKNNYINEISN</sequence>
<feature type="transmembrane region" description="Helical" evidence="5">
    <location>
        <begin position="236"/>
        <end position="257"/>
    </location>
</feature>
<keyword evidence="3 5" id="KW-1133">Transmembrane helix</keyword>
<name>A0A1M5HLN0_FLAJO</name>
<evidence type="ECO:0000313" key="7">
    <source>
        <dbReference type="EMBL" id="SHG16859.1"/>
    </source>
</evidence>
<feature type="transmembrane region" description="Helical" evidence="5">
    <location>
        <begin position="126"/>
        <end position="145"/>
    </location>
</feature>
<gene>
    <name evidence="7" type="ORF">SAMN05444388_101913</name>
</gene>
<protein>
    <submittedName>
        <fullName evidence="7">O-Antigen ligase</fullName>
    </submittedName>
</protein>
<keyword evidence="2 5" id="KW-0812">Transmembrane</keyword>
<dbReference type="GO" id="GO:0016874">
    <property type="term" value="F:ligase activity"/>
    <property type="evidence" value="ECO:0007669"/>
    <property type="project" value="UniProtKB-KW"/>
</dbReference>
<keyword evidence="7" id="KW-0436">Ligase</keyword>
<feature type="transmembrane region" description="Helical" evidence="5">
    <location>
        <begin position="342"/>
        <end position="361"/>
    </location>
</feature>
<keyword evidence="4 5" id="KW-0472">Membrane</keyword>
<evidence type="ECO:0000256" key="4">
    <source>
        <dbReference type="ARBA" id="ARBA00023136"/>
    </source>
</evidence>
<evidence type="ECO:0000256" key="5">
    <source>
        <dbReference type="SAM" id="Phobius"/>
    </source>
</evidence>
<feature type="transmembrane region" description="Helical" evidence="5">
    <location>
        <begin position="171"/>
        <end position="187"/>
    </location>
</feature>
<feature type="transmembrane region" description="Helical" evidence="5">
    <location>
        <begin position="373"/>
        <end position="403"/>
    </location>
</feature>
<accession>A0A1M5HLN0</accession>
<dbReference type="Proteomes" id="UP000184112">
    <property type="component" value="Unassembled WGS sequence"/>
</dbReference>
<dbReference type="InterPro" id="IPR007016">
    <property type="entry name" value="O-antigen_ligase-rel_domated"/>
</dbReference>
<dbReference type="AlphaFoldDB" id="A0A1M5HLN0"/>
<proteinExistence type="predicted"/>
<feature type="transmembrane region" description="Helical" evidence="5">
    <location>
        <begin position="199"/>
        <end position="224"/>
    </location>
</feature>
<evidence type="ECO:0000313" key="8">
    <source>
        <dbReference type="Proteomes" id="UP000184112"/>
    </source>
</evidence>